<organism evidence="11 12">
    <name type="scientific">Hydrobacter penzbergensis</name>
    <dbReference type="NCBI Taxonomy" id="1235997"/>
    <lineage>
        <taxon>Bacteria</taxon>
        <taxon>Pseudomonadati</taxon>
        <taxon>Bacteroidota</taxon>
        <taxon>Chitinophagia</taxon>
        <taxon>Chitinophagales</taxon>
        <taxon>Chitinophagaceae</taxon>
        <taxon>Hydrobacter</taxon>
    </lineage>
</organism>
<feature type="signal peptide" evidence="9">
    <location>
        <begin position="1"/>
        <end position="30"/>
    </location>
</feature>
<evidence type="ECO:0000256" key="9">
    <source>
        <dbReference type="SAM" id="SignalP"/>
    </source>
</evidence>
<evidence type="ECO:0000256" key="2">
    <source>
        <dbReference type="ARBA" id="ARBA00022448"/>
    </source>
</evidence>
<accession>A0A8X8IF51</accession>
<dbReference type="NCBIfam" id="TIGR04056">
    <property type="entry name" value="OMP_RagA_SusC"/>
    <property type="match status" value="1"/>
</dbReference>
<dbReference type="InterPro" id="IPR012910">
    <property type="entry name" value="Plug_dom"/>
</dbReference>
<protein>
    <submittedName>
        <fullName evidence="11">TonB-linked outer membrane protein, SusC/RagA family</fullName>
    </submittedName>
</protein>
<dbReference type="Gene3D" id="2.60.40.1120">
    <property type="entry name" value="Carboxypeptidase-like, regulatory domain"/>
    <property type="match status" value="1"/>
</dbReference>
<dbReference type="PROSITE" id="PS52016">
    <property type="entry name" value="TONB_DEPENDENT_REC_3"/>
    <property type="match status" value="1"/>
</dbReference>
<dbReference type="InterPro" id="IPR023996">
    <property type="entry name" value="TonB-dep_OMP_SusC/RagA"/>
</dbReference>
<dbReference type="Gene3D" id="2.170.130.10">
    <property type="entry name" value="TonB-dependent receptor, plug domain"/>
    <property type="match status" value="1"/>
</dbReference>
<evidence type="ECO:0000256" key="8">
    <source>
        <dbReference type="PROSITE-ProRule" id="PRU01360"/>
    </source>
</evidence>
<evidence type="ECO:0000256" key="6">
    <source>
        <dbReference type="ARBA" id="ARBA00023136"/>
    </source>
</evidence>
<evidence type="ECO:0000256" key="7">
    <source>
        <dbReference type="ARBA" id="ARBA00023237"/>
    </source>
</evidence>
<dbReference type="Pfam" id="PF13715">
    <property type="entry name" value="CarbopepD_reg_2"/>
    <property type="match status" value="1"/>
</dbReference>
<evidence type="ECO:0000259" key="10">
    <source>
        <dbReference type="Pfam" id="PF07715"/>
    </source>
</evidence>
<feature type="domain" description="TonB-dependent receptor plug" evidence="10">
    <location>
        <begin position="122"/>
        <end position="230"/>
    </location>
</feature>
<dbReference type="Gene3D" id="2.40.170.20">
    <property type="entry name" value="TonB-dependent receptor, beta-barrel domain"/>
    <property type="match status" value="1"/>
</dbReference>
<dbReference type="GO" id="GO:0009279">
    <property type="term" value="C:cell outer membrane"/>
    <property type="evidence" value="ECO:0007669"/>
    <property type="project" value="UniProtKB-SubCell"/>
</dbReference>
<evidence type="ECO:0000256" key="3">
    <source>
        <dbReference type="ARBA" id="ARBA00022452"/>
    </source>
</evidence>
<gene>
    <name evidence="11" type="ORF">SAMN05444410_11730</name>
</gene>
<evidence type="ECO:0000313" key="11">
    <source>
        <dbReference type="EMBL" id="SDX48130.1"/>
    </source>
</evidence>
<keyword evidence="6 8" id="KW-0472">Membrane</keyword>
<dbReference type="InterPro" id="IPR023997">
    <property type="entry name" value="TonB-dep_OMP_SusC/RagA_CS"/>
</dbReference>
<comment type="caution">
    <text evidence="11">The sequence shown here is derived from an EMBL/GenBank/DDBJ whole genome shotgun (WGS) entry which is preliminary data.</text>
</comment>
<dbReference type="AlphaFoldDB" id="A0A8X8IF51"/>
<dbReference type="PANTHER" id="PTHR30069">
    <property type="entry name" value="TONB-DEPENDENT OUTER MEMBRANE RECEPTOR"/>
    <property type="match status" value="1"/>
</dbReference>
<proteinExistence type="inferred from homology"/>
<keyword evidence="4 8" id="KW-0812">Transmembrane</keyword>
<evidence type="ECO:0000256" key="1">
    <source>
        <dbReference type="ARBA" id="ARBA00004571"/>
    </source>
</evidence>
<reference evidence="11 12" key="1">
    <citation type="submission" date="2016-10" db="EMBL/GenBank/DDBJ databases">
        <authorList>
            <person name="Varghese N."/>
            <person name="Submissions S."/>
        </authorList>
    </citation>
    <scope>NUCLEOTIDE SEQUENCE [LARGE SCALE GENOMIC DNA]</scope>
    <source>
        <strain evidence="11 12">DSM 25353</strain>
    </source>
</reference>
<keyword evidence="2 8" id="KW-0813">Transport</keyword>
<evidence type="ECO:0000256" key="5">
    <source>
        <dbReference type="ARBA" id="ARBA00022729"/>
    </source>
</evidence>
<dbReference type="GO" id="GO:0044718">
    <property type="term" value="P:siderophore transmembrane transport"/>
    <property type="evidence" value="ECO:0007669"/>
    <property type="project" value="TreeGrafter"/>
</dbReference>
<dbReference type="RefSeq" id="WP_092726300.1">
    <property type="nucleotide sequence ID" value="NZ_FNNO01000017.1"/>
</dbReference>
<sequence>MFKTIAAKLKRRKRIFLLFILSVFSTIIHAQSRISGTITDAVSKKPVAGATVSVKGSTTRTISDESGRFTLKSATIAVIRVTAIGYKELETTAGADLSNLQLTPVSQDLEQVVVVGYGSQKKATLTGSVETVTAKAFQDRAVSNIGLALQGETPGLVVTRTSPRPGNEGLNFVIRGLSSVNGSAPLIVVDGTPVLNSYSFLNMNPDDIESISVLKDASASIYGSAASNGVILVTTKRGKGKTHYDFGSNMRFTTNGITGYSPSMQQYATIWLNANKEEVTPNWWVWGTKDNMLKMQQGVEGAYHFATWPTVDYFIFNTNRINELFATRYSYQNNLSISGGNDKSAYRLSFLMADNKGNLATAYDGQKQYNLRFNYDIKLSDRLKLETGVSVVNAKTATPSVGLDATLYANDMPFFPAKNPFGQWFPIFNGVDGGANRNPAALTSDGGRDNQNSLTGRVDLKATYQIVKGLSLEAKASVQNERFTQEKYVLAIPIYNWYGTKQTGWAGGIDTTKTSYYAKSWTSTLQYYSALLRYNTTFKQLHNISAFAGMEAQKTNYNWIDASRVGFTDLGVQSIGLASTAVQTNNGFSSQYGNYAYLGRFNYNYAEKYLLELQGRIDGSSRFATGHKFQNYGGASLGWVFTREDFLRSLSSVLNFGKLRASYGSSGNQAAGLGEFDYLSLVNIGTTVLGLPAALQNSSSLLNNGIISYDRTWERVVMKNIALDLVFLKNRLSATFEYFSKDNVGMLVNVNYPSVLGGAAPKTNSGKFNTKGWETILKWDDHVKNFAYNIAITLSNATTKVTGVQGADSYSPGKMGIVNGYPYQSWFVYKTNGYFKDQADVDAYYAKYGNSPDLSGLPQNNTAVALRPGDTKKVAGPGGTITGSGNGTSALVYAGDGTPHYTFGINLGASWKGFDISAFFQGQLKQLIMRNGWMSYPFNAIWTNQNPAFLGKTWTTDNPNAIFPRLTVNPNRARWDYANNDFMLQNNRYIRLKTLIVGYSLPPSLLKKARLERVRVYFSGNDLWELTHIKDGFDPEMGETSQNSGYPFARTWSFGVNIGL</sequence>
<dbReference type="InterPro" id="IPR008969">
    <property type="entry name" value="CarboxyPept-like_regulatory"/>
</dbReference>
<dbReference type="InterPro" id="IPR036942">
    <property type="entry name" value="Beta-barrel_TonB_sf"/>
</dbReference>
<evidence type="ECO:0000313" key="12">
    <source>
        <dbReference type="Proteomes" id="UP000198711"/>
    </source>
</evidence>
<keyword evidence="3 8" id="KW-1134">Transmembrane beta strand</keyword>
<dbReference type="SUPFAM" id="SSF56935">
    <property type="entry name" value="Porins"/>
    <property type="match status" value="1"/>
</dbReference>
<name>A0A8X8IF51_9BACT</name>
<keyword evidence="5 9" id="KW-0732">Signal</keyword>
<dbReference type="Proteomes" id="UP000198711">
    <property type="component" value="Unassembled WGS sequence"/>
</dbReference>
<comment type="subcellular location">
    <subcellularLocation>
        <location evidence="1 8">Cell outer membrane</location>
        <topology evidence="1 8">Multi-pass membrane protein</topology>
    </subcellularLocation>
</comment>
<dbReference type="Pfam" id="PF07715">
    <property type="entry name" value="Plug"/>
    <property type="match status" value="1"/>
</dbReference>
<keyword evidence="7 8" id="KW-0998">Cell outer membrane</keyword>
<dbReference type="InterPro" id="IPR037066">
    <property type="entry name" value="Plug_dom_sf"/>
</dbReference>
<keyword evidence="12" id="KW-1185">Reference proteome</keyword>
<dbReference type="PANTHER" id="PTHR30069:SF29">
    <property type="entry name" value="HEMOGLOBIN AND HEMOGLOBIN-HAPTOGLOBIN-BINDING PROTEIN 1-RELATED"/>
    <property type="match status" value="1"/>
</dbReference>
<feature type="chain" id="PRO_5036451393" evidence="9">
    <location>
        <begin position="31"/>
        <end position="1060"/>
    </location>
</feature>
<comment type="similarity">
    <text evidence="8">Belongs to the TonB-dependent receptor family.</text>
</comment>
<dbReference type="SUPFAM" id="SSF49464">
    <property type="entry name" value="Carboxypeptidase regulatory domain-like"/>
    <property type="match status" value="1"/>
</dbReference>
<dbReference type="NCBIfam" id="TIGR04057">
    <property type="entry name" value="SusC_RagA_signa"/>
    <property type="match status" value="1"/>
</dbReference>
<evidence type="ECO:0000256" key="4">
    <source>
        <dbReference type="ARBA" id="ARBA00022692"/>
    </source>
</evidence>
<dbReference type="EMBL" id="FNNO01000017">
    <property type="protein sequence ID" value="SDX48130.1"/>
    <property type="molecule type" value="Genomic_DNA"/>
</dbReference>
<dbReference type="GO" id="GO:0015344">
    <property type="term" value="F:siderophore uptake transmembrane transporter activity"/>
    <property type="evidence" value="ECO:0007669"/>
    <property type="project" value="TreeGrafter"/>
</dbReference>
<dbReference type="InterPro" id="IPR039426">
    <property type="entry name" value="TonB-dep_rcpt-like"/>
</dbReference>